<feature type="domain" description="Helicase XPB/Ssl2 N-terminal" evidence="2">
    <location>
        <begin position="466"/>
        <end position="588"/>
    </location>
</feature>
<comment type="caution">
    <text evidence="3">The sequence shown here is derived from an EMBL/GenBank/DDBJ whole genome shotgun (WGS) entry which is preliminary data.</text>
</comment>
<dbReference type="Pfam" id="PF13625">
    <property type="entry name" value="Helicase_C_3"/>
    <property type="match status" value="1"/>
</dbReference>
<keyword evidence="4" id="KW-1185">Reference proteome</keyword>
<dbReference type="InterPro" id="IPR026881">
    <property type="entry name" value="WYL_dom"/>
</dbReference>
<dbReference type="Proteomes" id="UP001428817">
    <property type="component" value="Unassembled WGS sequence"/>
</dbReference>
<accession>A0ABP9PGQ6</accession>
<gene>
    <name evidence="3" type="ORF">GCM10023321_03300</name>
</gene>
<evidence type="ECO:0000259" key="2">
    <source>
        <dbReference type="Pfam" id="PF13625"/>
    </source>
</evidence>
<evidence type="ECO:0000313" key="4">
    <source>
        <dbReference type="Proteomes" id="UP001428817"/>
    </source>
</evidence>
<reference evidence="4" key="1">
    <citation type="journal article" date="2019" name="Int. J. Syst. Evol. Microbiol.">
        <title>The Global Catalogue of Microorganisms (GCM) 10K type strain sequencing project: providing services to taxonomists for standard genome sequencing and annotation.</title>
        <authorList>
            <consortium name="The Broad Institute Genomics Platform"/>
            <consortium name="The Broad Institute Genome Sequencing Center for Infectious Disease"/>
            <person name="Wu L."/>
            <person name="Ma J."/>
        </authorList>
    </citation>
    <scope>NUCLEOTIDE SEQUENCE [LARGE SCALE GENOMIC DNA]</scope>
    <source>
        <strain evidence="4">JCM 18303</strain>
    </source>
</reference>
<keyword evidence="3" id="KW-0347">Helicase</keyword>
<dbReference type="GO" id="GO:0004386">
    <property type="term" value="F:helicase activity"/>
    <property type="evidence" value="ECO:0007669"/>
    <property type="project" value="UniProtKB-KW"/>
</dbReference>
<dbReference type="PROSITE" id="PS52050">
    <property type="entry name" value="WYL"/>
    <property type="match status" value="1"/>
</dbReference>
<proteinExistence type="predicted"/>
<dbReference type="InterPro" id="IPR032830">
    <property type="entry name" value="XPB/Ssl2_N"/>
</dbReference>
<evidence type="ECO:0000313" key="3">
    <source>
        <dbReference type="EMBL" id="GAA5145429.1"/>
    </source>
</evidence>
<dbReference type="EMBL" id="BAABJP010000001">
    <property type="protein sequence ID" value="GAA5145429.1"/>
    <property type="molecule type" value="Genomic_DNA"/>
</dbReference>
<protein>
    <submittedName>
        <fullName evidence="3">Helicase-associated domain-containing protein</fullName>
    </submittedName>
</protein>
<name>A0ABP9PGQ6_9PSEU</name>
<keyword evidence="3" id="KW-0378">Hydrolase</keyword>
<sequence>MAGTSLLDWLRAQDDATLATLLRLRPDLGVPPPSDLTVLATRAGVRASVNRACEDLETPTLAVLEALVVAGAEAEPTGAARIAELFGSSMPKRRLSAALGLLRERALVWGGDEELRLVPAALEVVSRYPGGLGRPAESVSDPAKLRELLADTPADEQRVLEALVAGPPIGRSQEPGARVIQRLISRGLLLRVDPSTVELPRQVGLELRGAAPLRSLVPAEPKLATTRPGAERVDGTAAGAVLELLRHAETLIEAWGHEPPPVLRSGGLGVRDLRRAARDLGLTEPQTGLLVEVLAAAGLIADSEAAGGGEWVPTTQADLWAAGGPEQRWLALARAWLELPRLPGLIGQRDDGDKVLGALSEELRRPLAPRDRRRVLNTLTELPEGEGVVDPEALAAVLTWRAPRRGGRMRDAQVTWTVDEATLLGLVALGALTGPGRALLRSADTGDTAPVLSALRQALPEPVDHVLLQADLTAVAPGPLRADVAEEMALVADVESSGAASVYRITEASLLRALDAGRAPTELHQLFATRSATPVPQGLTYLIDDVARRHGRVRGGTARSFLRADDEVLLTEVLAHPGSDDWELRQIAPTVLISELPLAQLLDGLRAAGFSPAAEAGDGTVVDLRPRGRRISAKPRAAARADLPALDENRLSALVASIRAGERAATMRPTGPAHTDADTNGAGNTLELLRGAARERRSVWIGYVNSLGVASRRIVEPVSVAGGVLEGYDRLQGDLRRFMLHRITSAVVMDPETEAH</sequence>
<feature type="domain" description="WYL" evidence="1">
    <location>
        <begin position="685"/>
        <end position="747"/>
    </location>
</feature>
<keyword evidence="3" id="KW-0067">ATP-binding</keyword>
<dbReference type="Pfam" id="PF13280">
    <property type="entry name" value="WYL"/>
    <property type="match status" value="1"/>
</dbReference>
<evidence type="ECO:0000259" key="1">
    <source>
        <dbReference type="Pfam" id="PF13280"/>
    </source>
</evidence>
<dbReference type="RefSeq" id="WP_185058605.1">
    <property type="nucleotide sequence ID" value="NZ_BAABJP010000001.1"/>
</dbReference>
<organism evidence="3 4">
    <name type="scientific">Pseudonocardia eucalypti</name>
    <dbReference type="NCBI Taxonomy" id="648755"/>
    <lineage>
        <taxon>Bacteria</taxon>
        <taxon>Bacillati</taxon>
        <taxon>Actinomycetota</taxon>
        <taxon>Actinomycetes</taxon>
        <taxon>Pseudonocardiales</taxon>
        <taxon>Pseudonocardiaceae</taxon>
        <taxon>Pseudonocardia</taxon>
    </lineage>
</organism>
<keyword evidence="3" id="KW-0547">Nucleotide-binding</keyword>